<keyword evidence="3" id="KW-1185">Reference proteome</keyword>
<dbReference type="GeneID" id="30189590"/>
<gene>
    <name evidence="2" type="ORF">L198_00376</name>
</gene>
<dbReference type="Proteomes" id="UP000094819">
    <property type="component" value="Unassembled WGS sequence"/>
</dbReference>
<evidence type="ECO:0000313" key="2">
    <source>
        <dbReference type="EMBL" id="ODO08644.1"/>
    </source>
</evidence>
<reference evidence="2 3" key="1">
    <citation type="submission" date="2016-06" db="EMBL/GenBank/DDBJ databases">
        <title>Evolution of pathogenesis and genome organization in the Tremellales.</title>
        <authorList>
            <person name="Cuomo C."/>
            <person name="Litvintseva A."/>
            <person name="Heitman J."/>
            <person name="Chen Y."/>
            <person name="Sun S."/>
            <person name="Springer D."/>
            <person name="Dromer F."/>
            <person name="Young S."/>
            <person name="Zeng Q."/>
            <person name="Chapman S."/>
            <person name="Gujja S."/>
            <person name="Saif S."/>
            <person name="Birren B."/>
        </authorList>
    </citation>
    <scope>NUCLEOTIDE SEQUENCE [LARGE SCALE GENOMIC DNA]</scope>
    <source>
        <strain evidence="2 3">CBS 7118</strain>
    </source>
</reference>
<evidence type="ECO:0008006" key="4">
    <source>
        <dbReference type="Google" id="ProtNLM"/>
    </source>
</evidence>
<dbReference type="EMBL" id="AWGH01000001">
    <property type="protein sequence ID" value="ODO08644.1"/>
    <property type="molecule type" value="Genomic_DNA"/>
</dbReference>
<comment type="caution">
    <text evidence="2">The sequence shown here is derived from an EMBL/GenBank/DDBJ whole genome shotgun (WGS) entry which is preliminary data.</text>
</comment>
<dbReference type="Gene3D" id="3.40.50.720">
    <property type="entry name" value="NAD(P)-binding Rossmann-like Domain"/>
    <property type="match status" value="1"/>
</dbReference>
<accession>A0A1E3K642</accession>
<evidence type="ECO:0000313" key="3">
    <source>
        <dbReference type="Proteomes" id="UP000094819"/>
    </source>
</evidence>
<feature type="region of interest" description="Disordered" evidence="1">
    <location>
        <begin position="1"/>
        <end position="28"/>
    </location>
</feature>
<name>A0A1E3K642_9TREE</name>
<dbReference type="AlphaFoldDB" id="A0A1E3K642"/>
<evidence type="ECO:0000256" key="1">
    <source>
        <dbReference type="SAM" id="MobiDB-lite"/>
    </source>
</evidence>
<proteinExistence type="predicted"/>
<protein>
    <recommendedName>
        <fullName evidence="4">Thioester reductase (TE) domain-containing protein</fullName>
    </recommendedName>
</protein>
<sequence>MAATVKNNRKQTSPIDRPRRLSTVRSEDKNAKDNELFALKKYAADGSLQVFVIPDLVNADWDWDTPLLKDVNAIAHVASPFDLPLPTYEHFAAPVIAGTRNLLQDASKNPNIKSVNVVDRTLEDTVQGTIDTLERLGVLIEFLLLYLLSPG</sequence>
<dbReference type="RefSeq" id="XP_019035500.1">
    <property type="nucleotide sequence ID" value="XM_019172558.1"/>
</dbReference>
<organism evidence="2 3">
    <name type="scientific">Cryptococcus wingfieldii CBS 7118</name>
    <dbReference type="NCBI Taxonomy" id="1295528"/>
    <lineage>
        <taxon>Eukaryota</taxon>
        <taxon>Fungi</taxon>
        <taxon>Dikarya</taxon>
        <taxon>Basidiomycota</taxon>
        <taxon>Agaricomycotina</taxon>
        <taxon>Tremellomycetes</taxon>
        <taxon>Tremellales</taxon>
        <taxon>Cryptococcaceae</taxon>
        <taxon>Cryptococcus</taxon>
    </lineage>
</organism>